<organism evidence="1 2">
    <name type="scientific">Aquimarina muelleri</name>
    <dbReference type="NCBI Taxonomy" id="279356"/>
    <lineage>
        <taxon>Bacteria</taxon>
        <taxon>Pseudomonadati</taxon>
        <taxon>Bacteroidota</taxon>
        <taxon>Flavobacteriia</taxon>
        <taxon>Flavobacteriales</taxon>
        <taxon>Flavobacteriaceae</taxon>
        <taxon>Aquimarina</taxon>
    </lineage>
</organism>
<sequence>MSMEFLNFCLLRREDGSRVLKIPKTILDPDTQICLDIEINSKPLTIGLGEQLKKSFDQVNSFK</sequence>
<gene>
    <name evidence="1" type="ORF">GCM10007384_00830</name>
</gene>
<dbReference type="Proteomes" id="UP000601108">
    <property type="component" value="Unassembled WGS sequence"/>
</dbReference>
<comment type="caution">
    <text evidence="1">The sequence shown here is derived from an EMBL/GenBank/DDBJ whole genome shotgun (WGS) entry which is preliminary data.</text>
</comment>
<dbReference type="EMBL" id="BMWS01000001">
    <property type="protein sequence ID" value="GGX02923.1"/>
    <property type="molecule type" value="Genomic_DNA"/>
</dbReference>
<dbReference type="AlphaFoldDB" id="A0A918JSM5"/>
<keyword evidence="2" id="KW-1185">Reference proteome</keyword>
<evidence type="ECO:0000313" key="2">
    <source>
        <dbReference type="Proteomes" id="UP000601108"/>
    </source>
</evidence>
<protein>
    <submittedName>
        <fullName evidence="1">Uncharacterized protein</fullName>
    </submittedName>
</protein>
<name>A0A918JSM5_9FLAO</name>
<proteinExistence type="predicted"/>
<accession>A0A918JSM5</accession>
<reference evidence="1 2" key="1">
    <citation type="journal article" date="2014" name="Int. J. Syst. Evol. Microbiol.">
        <title>Complete genome sequence of Corynebacterium casei LMG S-19264T (=DSM 44701T), isolated from a smear-ripened cheese.</title>
        <authorList>
            <consortium name="US DOE Joint Genome Institute (JGI-PGF)"/>
            <person name="Walter F."/>
            <person name="Albersmeier A."/>
            <person name="Kalinowski J."/>
            <person name="Ruckert C."/>
        </authorList>
    </citation>
    <scope>NUCLEOTIDE SEQUENCE [LARGE SCALE GENOMIC DNA]</scope>
    <source>
        <strain evidence="1 2">KCTC 12285</strain>
    </source>
</reference>
<evidence type="ECO:0000313" key="1">
    <source>
        <dbReference type="EMBL" id="GGX02923.1"/>
    </source>
</evidence>